<reference evidence="2" key="2">
    <citation type="submission" date="2021-09" db="EMBL/GenBank/DDBJ databases">
        <authorList>
            <person name="Jia N."/>
            <person name="Wang J."/>
            <person name="Shi W."/>
            <person name="Du L."/>
            <person name="Sun Y."/>
            <person name="Zhan W."/>
            <person name="Jiang J."/>
            <person name="Wang Q."/>
            <person name="Zhang B."/>
            <person name="Ji P."/>
            <person name="Sakyi L.B."/>
            <person name="Cui X."/>
            <person name="Yuan T."/>
            <person name="Jiang B."/>
            <person name="Yang W."/>
            <person name="Lam T.T.-Y."/>
            <person name="Chang Q."/>
            <person name="Ding S."/>
            <person name="Wang X."/>
            <person name="Zhu J."/>
            <person name="Ruan X."/>
            <person name="Zhao L."/>
            <person name="Wei J."/>
            <person name="Que T."/>
            <person name="Du C."/>
            <person name="Cheng J."/>
            <person name="Dai P."/>
            <person name="Han X."/>
            <person name="Huang E."/>
            <person name="Gao Y."/>
            <person name="Liu J."/>
            <person name="Shao H."/>
            <person name="Ye R."/>
            <person name="Li L."/>
            <person name="Wei W."/>
            <person name="Wang X."/>
            <person name="Wang C."/>
            <person name="Huo Q."/>
            <person name="Li W."/>
            <person name="Guo W."/>
            <person name="Chen H."/>
            <person name="Chen S."/>
            <person name="Zhou L."/>
            <person name="Zhou L."/>
            <person name="Ni X."/>
            <person name="Tian J."/>
            <person name="Zhou Y."/>
            <person name="Sheng Y."/>
            <person name="Liu T."/>
            <person name="Pan Y."/>
            <person name="Xia L."/>
            <person name="Li J."/>
            <person name="Zhao F."/>
            <person name="Cao W."/>
        </authorList>
    </citation>
    <scope>NUCLEOTIDE SEQUENCE</scope>
    <source>
        <strain evidence="2">Rsan-2018</strain>
        <tissue evidence="2">Larvae</tissue>
    </source>
</reference>
<feature type="region of interest" description="Disordered" evidence="1">
    <location>
        <begin position="52"/>
        <end position="72"/>
    </location>
</feature>
<evidence type="ECO:0000256" key="1">
    <source>
        <dbReference type="SAM" id="MobiDB-lite"/>
    </source>
</evidence>
<reference evidence="2" key="1">
    <citation type="journal article" date="2020" name="Cell">
        <title>Large-Scale Comparative Analyses of Tick Genomes Elucidate Their Genetic Diversity and Vector Capacities.</title>
        <authorList>
            <consortium name="Tick Genome and Microbiome Consortium (TIGMIC)"/>
            <person name="Jia N."/>
            <person name="Wang J."/>
            <person name="Shi W."/>
            <person name="Du L."/>
            <person name="Sun Y."/>
            <person name="Zhan W."/>
            <person name="Jiang J.F."/>
            <person name="Wang Q."/>
            <person name="Zhang B."/>
            <person name="Ji P."/>
            <person name="Bell-Sakyi L."/>
            <person name="Cui X.M."/>
            <person name="Yuan T.T."/>
            <person name="Jiang B.G."/>
            <person name="Yang W.F."/>
            <person name="Lam T.T."/>
            <person name="Chang Q.C."/>
            <person name="Ding S.J."/>
            <person name="Wang X.J."/>
            <person name="Zhu J.G."/>
            <person name="Ruan X.D."/>
            <person name="Zhao L."/>
            <person name="Wei J.T."/>
            <person name="Ye R.Z."/>
            <person name="Que T.C."/>
            <person name="Du C.H."/>
            <person name="Zhou Y.H."/>
            <person name="Cheng J.X."/>
            <person name="Dai P.F."/>
            <person name="Guo W.B."/>
            <person name="Han X.H."/>
            <person name="Huang E.J."/>
            <person name="Li L.F."/>
            <person name="Wei W."/>
            <person name="Gao Y.C."/>
            <person name="Liu J.Z."/>
            <person name="Shao H.Z."/>
            <person name="Wang X."/>
            <person name="Wang C.C."/>
            <person name="Yang T.C."/>
            <person name="Huo Q.B."/>
            <person name="Li W."/>
            <person name="Chen H.Y."/>
            <person name="Chen S.E."/>
            <person name="Zhou L.G."/>
            <person name="Ni X.B."/>
            <person name="Tian J.H."/>
            <person name="Sheng Y."/>
            <person name="Liu T."/>
            <person name="Pan Y.S."/>
            <person name="Xia L.Y."/>
            <person name="Li J."/>
            <person name="Zhao F."/>
            <person name="Cao W.C."/>
        </authorList>
    </citation>
    <scope>NUCLEOTIDE SEQUENCE</scope>
    <source>
        <strain evidence="2">Rsan-2018</strain>
    </source>
</reference>
<dbReference type="AlphaFoldDB" id="A0A9D4PMK8"/>
<dbReference type="EMBL" id="JABSTV010001252">
    <property type="protein sequence ID" value="KAH7947254.1"/>
    <property type="molecule type" value="Genomic_DNA"/>
</dbReference>
<sequence>MRDALSKIVRTRRWLAGDASSRRLMPTAKNASVGLGYLKQHRVDRRRRALRHAPAGTTSTEAAAAQAMPVADDTSRTMRVDTLLVSEAEKVAIEHRAEAQRQKLSLHQLRAESSRFGDSPEAAGCGTEFTLLSLPLLNQLLRCAKCEFCSGPLNDGDPRYSEWRARHKCQKNSSSKPGQMEVEAAKILFGRSLENMDCVTQRCCATE</sequence>
<keyword evidence="3" id="KW-1185">Reference proteome</keyword>
<comment type="caution">
    <text evidence="2">The sequence shown here is derived from an EMBL/GenBank/DDBJ whole genome shotgun (WGS) entry which is preliminary data.</text>
</comment>
<dbReference type="Proteomes" id="UP000821837">
    <property type="component" value="Chromosome 6"/>
</dbReference>
<proteinExistence type="predicted"/>
<protein>
    <submittedName>
        <fullName evidence="2">Uncharacterized protein</fullName>
    </submittedName>
</protein>
<accession>A0A9D4PMK8</accession>
<organism evidence="2 3">
    <name type="scientific">Rhipicephalus sanguineus</name>
    <name type="common">Brown dog tick</name>
    <name type="synonym">Ixodes sanguineus</name>
    <dbReference type="NCBI Taxonomy" id="34632"/>
    <lineage>
        <taxon>Eukaryota</taxon>
        <taxon>Metazoa</taxon>
        <taxon>Ecdysozoa</taxon>
        <taxon>Arthropoda</taxon>
        <taxon>Chelicerata</taxon>
        <taxon>Arachnida</taxon>
        <taxon>Acari</taxon>
        <taxon>Parasitiformes</taxon>
        <taxon>Ixodida</taxon>
        <taxon>Ixodoidea</taxon>
        <taxon>Ixodidae</taxon>
        <taxon>Rhipicephalinae</taxon>
        <taxon>Rhipicephalus</taxon>
        <taxon>Rhipicephalus</taxon>
    </lineage>
</organism>
<evidence type="ECO:0000313" key="2">
    <source>
        <dbReference type="EMBL" id="KAH7947254.1"/>
    </source>
</evidence>
<name>A0A9D4PMK8_RHISA</name>
<evidence type="ECO:0000313" key="3">
    <source>
        <dbReference type="Proteomes" id="UP000821837"/>
    </source>
</evidence>
<gene>
    <name evidence="2" type="ORF">HPB52_008995</name>
</gene>